<keyword evidence="8" id="KW-0966">Cell projection</keyword>
<evidence type="ECO:0000259" key="7">
    <source>
        <dbReference type="Pfam" id="PF00460"/>
    </source>
</evidence>
<keyword evidence="8" id="KW-0969">Cilium</keyword>
<dbReference type="InterPro" id="IPR006300">
    <property type="entry name" value="FlgB"/>
</dbReference>
<evidence type="ECO:0000256" key="3">
    <source>
        <dbReference type="ARBA" id="ARBA00014376"/>
    </source>
</evidence>
<dbReference type="NCBIfam" id="TIGR01396">
    <property type="entry name" value="FlgB"/>
    <property type="match status" value="1"/>
</dbReference>
<evidence type="ECO:0000313" key="8">
    <source>
        <dbReference type="EMBL" id="CCU80794.1"/>
    </source>
</evidence>
<dbReference type="STRING" id="1293054.HSACCH_02318"/>
<comment type="subunit">
    <text evidence="6">The basal body constitutes a major portion of the flagellar organelle and consists of a number of rings mounted on a central rod.</text>
</comment>
<evidence type="ECO:0000256" key="1">
    <source>
        <dbReference type="ARBA" id="ARBA00004117"/>
    </source>
</evidence>
<comment type="function">
    <text evidence="5 6">Structural component of flagellum, the bacterial motility apparatus. Part of the rod structure of flagellar basal body.</text>
</comment>
<dbReference type="OrthoDB" id="9792068at2"/>
<keyword evidence="4 6" id="KW-0975">Bacterial flagellum</keyword>
<dbReference type="Pfam" id="PF00460">
    <property type="entry name" value="Flg_bb_rod"/>
    <property type="match status" value="1"/>
</dbReference>
<sequence>MNNYVSIISGALDGAVKRGELISNNLANIGTPGYKRQDTNFKSMLNKKINADQNKNISLNTTTSKHIPFRKEYSNPNTTVSNSNKSYRNDQNNVDVDFEMAEMAKNSIYYNVMTRRAAGHFSTLNQVISQGGR</sequence>
<evidence type="ECO:0000256" key="4">
    <source>
        <dbReference type="ARBA" id="ARBA00023143"/>
    </source>
</evidence>
<dbReference type="GO" id="GO:0071978">
    <property type="term" value="P:bacterial-type flagellum-dependent swarming motility"/>
    <property type="evidence" value="ECO:0007669"/>
    <property type="project" value="TreeGrafter"/>
</dbReference>
<evidence type="ECO:0000313" key="9">
    <source>
        <dbReference type="Proteomes" id="UP000012063"/>
    </source>
</evidence>
<comment type="caution">
    <text evidence="8">The sequence shown here is derived from an EMBL/GenBank/DDBJ whole genome shotgun (WGS) entry which is preliminary data.</text>
</comment>
<accession>M5E3K4</accession>
<dbReference type="EMBL" id="CAUI01000023">
    <property type="protein sequence ID" value="CCU80794.1"/>
    <property type="molecule type" value="Genomic_DNA"/>
</dbReference>
<name>M5E3K4_9FIRM</name>
<comment type="subcellular location">
    <subcellularLocation>
        <location evidence="1 6">Bacterial flagellum basal body</location>
    </subcellularLocation>
</comment>
<evidence type="ECO:0000256" key="2">
    <source>
        <dbReference type="ARBA" id="ARBA00009677"/>
    </source>
</evidence>
<dbReference type="PANTHER" id="PTHR30435:SF12">
    <property type="entry name" value="FLAGELLAR BASAL BODY ROD PROTEIN FLGB"/>
    <property type="match status" value="1"/>
</dbReference>
<dbReference type="RefSeq" id="WP_005490061.1">
    <property type="nucleotide sequence ID" value="NZ_CAUI01000023.1"/>
</dbReference>
<dbReference type="GO" id="GO:0030694">
    <property type="term" value="C:bacterial-type flagellum basal body, rod"/>
    <property type="evidence" value="ECO:0007669"/>
    <property type="project" value="InterPro"/>
</dbReference>
<keyword evidence="9" id="KW-1185">Reference proteome</keyword>
<gene>
    <name evidence="8" type="ORF">HSACCH_02318</name>
</gene>
<dbReference type="PANTHER" id="PTHR30435">
    <property type="entry name" value="FLAGELLAR PROTEIN"/>
    <property type="match status" value="1"/>
</dbReference>
<keyword evidence="8" id="KW-0282">Flagellum</keyword>
<reference evidence="9" key="1">
    <citation type="journal article" date="2013" name="Genome Announc.">
        <title>Genome Sequence of Halanaerobium saccharolyticum subsp. saccharolyticum Strain DSM 6643T, a Halophilic Hydrogen-Producing Bacterium.</title>
        <authorList>
            <person name="Kivisto A."/>
            <person name="Larjo A."/>
            <person name="Ciranna A."/>
            <person name="Santala V."/>
            <person name="Roos C."/>
            <person name="Karp M."/>
        </authorList>
    </citation>
    <scope>NUCLEOTIDE SEQUENCE [LARGE SCALE GENOMIC DNA]</scope>
    <source>
        <strain evidence="9">DSM 6643</strain>
    </source>
</reference>
<protein>
    <recommendedName>
        <fullName evidence="3 6">Flagellar basal body rod protein FlgB</fullName>
    </recommendedName>
</protein>
<feature type="domain" description="Flagellar basal body rod protein N-terminal" evidence="7">
    <location>
        <begin position="20"/>
        <end position="35"/>
    </location>
</feature>
<dbReference type="eggNOG" id="COG1815">
    <property type="taxonomic scope" value="Bacteria"/>
</dbReference>
<dbReference type="AlphaFoldDB" id="M5E3K4"/>
<dbReference type="InterPro" id="IPR001444">
    <property type="entry name" value="Flag_bb_rod_N"/>
</dbReference>
<dbReference type="PIRSF" id="PIRSF002889">
    <property type="entry name" value="Rod_FlgB"/>
    <property type="match status" value="1"/>
</dbReference>
<evidence type="ECO:0000256" key="5">
    <source>
        <dbReference type="ARBA" id="ARBA00024934"/>
    </source>
</evidence>
<dbReference type="Proteomes" id="UP000012063">
    <property type="component" value="Unassembled WGS sequence"/>
</dbReference>
<proteinExistence type="inferred from homology"/>
<dbReference type="FunCoup" id="M5E3K4">
    <property type="interactions" value="72"/>
</dbReference>
<comment type="similarity">
    <text evidence="2 6">Belongs to the flagella basal body rod proteins family.</text>
</comment>
<dbReference type="InParanoid" id="M5E3K4"/>
<evidence type="ECO:0000256" key="6">
    <source>
        <dbReference type="PIRNR" id="PIRNR002889"/>
    </source>
</evidence>
<organism evidence="8 9">
    <name type="scientific">Halanaerobium saccharolyticum subsp. saccharolyticum DSM 6643</name>
    <dbReference type="NCBI Taxonomy" id="1293054"/>
    <lineage>
        <taxon>Bacteria</taxon>
        <taxon>Bacillati</taxon>
        <taxon>Bacillota</taxon>
        <taxon>Clostridia</taxon>
        <taxon>Halanaerobiales</taxon>
        <taxon>Halanaerobiaceae</taxon>
        <taxon>Halanaerobium</taxon>
    </lineage>
</organism>